<dbReference type="InterPro" id="IPR006694">
    <property type="entry name" value="Fatty_acid_hydroxylase"/>
</dbReference>
<keyword evidence="4 5" id="KW-0472">Membrane</keyword>
<sequence>MAREKVKLPKLEGLKWPTKESVWTGLTANHFKWIYEPVSILLIALSYYSHKYFYDNRQAFGISEKWAFSIACWVPGLVGFWFFGFAFLALDYFTKEEGKLYKQRTTVPVRKMLPILLRNHFLHLAICPFLTVKLFDWAQIEPRAPGEETFINIFISCVLCGLAFEVTFFFCHYLEHMFPSVYRNCHLLHHTTKADIALSGYYMTVIDYFGEGPIPMMMQLLPTIFFRSSSTAVIHGIYLNILYATTVHSGWRVPGVSHPGMHWLHHNHITKVGEAINYATHFDLMDLLWNTKSYKYLEVEKQLNEERAAQKQK</sequence>
<evidence type="ECO:0000256" key="3">
    <source>
        <dbReference type="ARBA" id="ARBA00022989"/>
    </source>
</evidence>
<feature type="transmembrane region" description="Helical" evidence="5">
    <location>
        <begin position="150"/>
        <end position="174"/>
    </location>
</feature>
<dbReference type="PANTHER" id="PTHR11863">
    <property type="entry name" value="STEROL DESATURASE"/>
    <property type="match status" value="1"/>
</dbReference>
<feature type="transmembrane region" description="Helical" evidence="5">
    <location>
        <begin position="66"/>
        <end position="94"/>
    </location>
</feature>
<evidence type="ECO:0000256" key="4">
    <source>
        <dbReference type="ARBA" id="ARBA00023136"/>
    </source>
</evidence>
<evidence type="ECO:0000256" key="5">
    <source>
        <dbReference type="SAM" id="Phobius"/>
    </source>
</evidence>
<keyword evidence="3 5" id="KW-1133">Transmembrane helix</keyword>
<dbReference type="Pfam" id="PF04116">
    <property type="entry name" value="FA_hydroxylase"/>
    <property type="match status" value="1"/>
</dbReference>
<accession>A0ABN7SCB2</accession>
<keyword evidence="8" id="KW-1185">Reference proteome</keyword>
<reference evidence="7 8" key="1">
    <citation type="submission" date="2021-04" db="EMBL/GenBank/DDBJ databases">
        <authorList>
            <person name="Bliznina A."/>
        </authorList>
    </citation>
    <scope>NUCLEOTIDE SEQUENCE [LARGE SCALE GENOMIC DNA]</scope>
</reference>
<protein>
    <submittedName>
        <fullName evidence="7">Oidioi.mRNA.OKI2018_I69.XSR.g13925.t1.cds</fullName>
    </submittedName>
</protein>
<evidence type="ECO:0000256" key="2">
    <source>
        <dbReference type="ARBA" id="ARBA00022692"/>
    </source>
</evidence>
<name>A0ABN7SCB2_OIKDI</name>
<dbReference type="InterPro" id="IPR050307">
    <property type="entry name" value="Sterol_Desaturase_Related"/>
</dbReference>
<feature type="domain" description="Fatty acid hydroxylase" evidence="6">
    <location>
        <begin position="158"/>
        <end position="291"/>
    </location>
</feature>
<evidence type="ECO:0000313" key="8">
    <source>
        <dbReference type="Proteomes" id="UP001158576"/>
    </source>
</evidence>
<evidence type="ECO:0000313" key="7">
    <source>
        <dbReference type="EMBL" id="CAG5094865.1"/>
    </source>
</evidence>
<dbReference type="EMBL" id="OU015569">
    <property type="protein sequence ID" value="CAG5094865.1"/>
    <property type="molecule type" value="Genomic_DNA"/>
</dbReference>
<proteinExistence type="predicted"/>
<dbReference type="Proteomes" id="UP001158576">
    <property type="component" value="Chromosome XSR"/>
</dbReference>
<organism evidence="7 8">
    <name type="scientific">Oikopleura dioica</name>
    <name type="common">Tunicate</name>
    <dbReference type="NCBI Taxonomy" id="34765"/>
    <lineage>
        <taxon>Eukaryota</taxon>
        <taxon>Metazoa</taxon>
        <taxon>Chordata</taxon>
        <taxon>Tunicata</taxon>
        <taxon>Appendicularia</taxon>
        <taxon>Copelata</taxon>
        <taxon>Oikopleuridae</taxon>
        <taxon>Oikopleura</taxon>
    </lineage>
</organism>
<comment type="subcellular location">
    <subcellularLocation>
        <location evidence="1">Membrane</location>
    </subcellularLocation>
</comment>
<evidence type="ECO:0000256" key="1">
    <source>
        <dbReference type="ARBA" id="ARBA00004370"/>
    </source>
</evidence>
<evidence type="ECO:0000259" key="6">
    <source>
        <dbReference type="Pfam" id="PF04116"/>
    </source>
</evidence>
<keyword evidence="2 5" id="KW-0812">Transmembrane</keyword>
<gene>
    <name evidence="7" type="ORF">OKIOD_LOCUS5483</name>
</gene>